<accession>A0A1Q9E3W4</accession>
<feature type="region of interest" description="Disordered" evidence="1">
    <location>
        <begin position="479"/>
        <end position="502"/>
    </location>
</feature>
<organism evidence="2 3">
    <name type="scientific">Symbiodinium microadriaticum</name>
    <name type="common">Dinoflagellate</name>
    <name type="synonym">Zooxanthella microadriatica</name>
    <dbReference type="NCBI Taxonomy" id="2951"/>
    <lineage>
        <taxon>Eukaryota</taxon>
        <taxon>Sar</taxon>
        <taxon>Alveolata</taxon>
        <taxon>Dinophyceae</taxon>
        <taxon>Suessiales</taxon>
        <taxon>Symbiodiniaceae</taxon>
        <taxon>Symbiodinium</taxon>
    </lineage>
</organism>
<evidence type="ECO:0000313" key="3">
    <source>
        <dbReference type="Proteomes" id="UP000186817"/>
    </source>
</evidence>
<comment type="caution">
    <text evidence="2">The sequence shown here is derived from an EMBL/GenBank/DDBJ whole genome shotgun (WGS) entry which is preliminary data.</text>
</comment>
<protein>
    <submittedName>
        <fullName evidence="2">Uncharacterized protein</fullName>
    </submittedName>
</protein>
<gene>
    <name evidence="2" type="ORF">AK812_SmicGene15039</name>
</gene>
<keyword evidence="3" id="KW-1185">Reference proteome</keyword>
<dbReference type="EMBL" id="LSRX01000272">
    <property type="protein sequence ID" value="OLQ02116.1"/>
    <property type="molecule type" value="Genomic_DNA"/>
</dbReference>
<evidence type="ECO:0000256" key="1">
    <source>
        <dbReference type="SAM" id="MobiDB-lite"/>
    </source>
</evidence>
<feature type="region of interest" description="Disordered" evidence="1">
    <location>
        <begin position="1701"/>
        <end position="1724"/>
    </location>
</feature>
<proteinExistence type="predicted"/>
<reference evidence="2 3" key="1">
    <citation type="submission" date="2016-02" db="EMBL/GenBank/DDBJ databases">
        <title>Genome analysis of coral dinoflagellate symbionts highlights evolutionary adaptations to a symbiotic lifestyle.</title>
        <authorList>
            <person name="Aranda M."/>
            <person name="Li Y."/>
            <person name="Liew Y.J."/>
            <person name="Baumgarten S."/>
            <person name="Simakov O."/>
            <person name="Wilson M."/>
            <person name="Piel J."/>
            <person name="Ashoor H."/>
            <person name="Bougouffa S."/>
            <person name="Bajic V.B."/>
            <person name="Ryu T."/>
            <person name="Ravasi T."/>
            <person name="Bayer T."/>
            <person name="Micklem G."/>
            <person name="Kim H."/>
            <person name="Bhak J."/>
            <person name="Lajeunesse T.C."/>
            <person name="Voolstra C.R."/>
        </authorList>
    </citation>
    <scope>NUCLEOTIDE SEQUENCE [LARGE SCALE GENOMIC DNA]</scope>
    <source>
        <strain evidence="2 3">CCMP2467</strain>
    </source>
</reference>
<feature type="region of interest" description="Disordered" evidence="1">
    <location>
        <begin position="1801"/>
        <end position="1820"/>
    </location>
</feature>
<dbReference type="OrthoDB" id="412189at2759"/>
<feature type="compositionally biased region" description="Polar residues" evidence="1">
    <location>
        <begin position="1702"/>
        <end position="1715"/>
    </location>
</feature>
<name>A0A1Q9E3W4_SYMMI</name>
<dbReference type="Proteomes" id="UP000186817">
    <property type="component" value="Unassembled WGS sequence"/>
</dbReference>
<sequence length="2314" mass="254045">MRGLLNTISLEVPVSWISYGKQILFFKYWGLDNESVDRIPVQYAPTPHGWENFRLQCSPTCPWLELQADGTLRAGLLASQLDVRAPTLSNFGGLPSCDCEVSADHVVYHPGGGWHGKKVASTNFLAVQARLWRAGAYNAALAAPVAGRVGVALPPTDLQEVIPGLRWYHPEDSEPLQLPVLENASTGERFVVAPAIPPAILDVQCRDHNEDSGGSSSTAYYRWSRLTGDVTRKGQAAFNLDPTSGQVSGTPQLDLSAEGRGSLGIDCSVALGGPEYDKVLPVAVITITLVDDMCWVPTAVSGHFGLKELSQKSCLAVCRERADCAGVHMENGKCKAIVSDGTPEAFTGELLLRLNNCSEEETQLNLTAEGAKYVEGLFSPSNVFKDQVSFSRAGPTPERQLHLVHRAFAETWLPETCSNASWILLHTNASDFQNGSVEAPEFFGSAMACIQQNAVQMAFSKGSQIFDLNFLEAELENPALSMDSQPPRAKQTAELRPSAPNCPQPDHSDQGFVFGTVLDPALFVLGPCECFGKEHAQTSPVLPSSSDAVPRFRGHFNNGSVKDQLIFSGPYTCEAFARLEEMDLGTTLTSCAAACRARDTCKFYQFTATAEACTLFFQCNFLQEVGVQMVNELYGIPPRGDFCRIANPEECWQDIKRRSYLSLTPSTLPSCLFQRQYEACDALQQISGLQSGHCQRCQYISAHAEDAVKGMRKVPLPDEFPSSSQISVSCNYTSKMFAKLQQGLRFDGPRTSTVFTCVSGQWVGELGDWQHLENLTCQECIQVGTPSLGNLTSVTMPEVYFLEHRQVDTSERSWNFYATNDGGHELLLQELKFAAQQNHRPARQLVSFSQTNEYVQGCLTKVGDAVKVLQPPCKGGFVISKYSEGVTIEYEDTQGGLYFLMQPGPQARPLNVASGQGGSGRQSVQTWHVCRRVHVPRNNSGQLVLVPPSKSLQLPRGAFWSLEDHGSGKVRLKNHLDFEYITSALQFVDSNPSGIFWFRAAGTADCGHSFLVALYSETDGRQWYKCGNWGNDKMVYADSTTCTTTTLALSGSENSIKFNCSGGYALKSFHGTLPAHHHDWKSQKLEFTCCAILSPPFTYIEKNHYEESPHLGNNWAYVCKRYPGTFMTGFDWHYETDHSHVYCVGEGITAPEHGQVYLVTDHVPNEAPVITTPQSFWTMQILPTQIDGEHMSSTSRVELSSCRASLVIDVTTSVKPRVADLSLDIQDEAYLSAQQRQAPAMISSGARALPLPRQAYQYLPHFKVVKGTADQTQVLFVCPALAGLEGNQSTLCAFETSISTDDLLIAYAEVGHLTVQKVCPVLVNPSVSLDSSLAKLVTPKMGMTMKAFSDIMHDQAFISSEFGQPKEWPFLFQGAGAARADSVGFLSIPANGDAFWGINCPERAVVVSEQQVLPHCLYIGASETQQNFTSFSGSVTCPVGSAISGWYNLPGIPVKRSLKDAKGGPESYTGLWVSCRKTSLLASCVQPEKPHCSVGHVVNAVSYSGNQFKLGCCRLQKPLGATLTPNPRKANPYQPFEGYYCPKAMDTTGSAVYEKTPIGILGEPGTSASFNWTLAWNNFDGAWVLREGRRKHASVRSNALSPVEILCYHTFHMDLVEGFPETRGISEGTFWNCAERSKARSYLGGLAHYSTGKALAERAAEEKKLPDLLFLHWPMFNEVQTDLELAAAIISAIPWGDYGTSAEKSTQKTGDSSPVSLEEQRVASSGDEAKKSVFEVAFEKESKMAKFAQKVANHKIVKKLKELSSRVGKSQIGRLGKAASTFMSRDGQKVNDILNIAETSREIQKSRTEGPAADEAETEETPLKNLTAEIAAKTVPKFDPPEYEFDKTLAEAAWKDCLPLQAGLSKVMCDLFCVENSVRAGTTAVLESLQNSQSILLKNLQALLNYQTEYILYVLGTVLTSTTTVKPDLLQAITPSGLLSELHQIDFEHIRATVPSLSRDILDWHLVAGEDLYSRIAALTVNVSSETWPYRMKAAKGMLRHFNSGFHQRLYRPQESQLKRKLLTLRDDAAAERQQALKAQVLHVHFRSQSSSSLVGSFLVESFHRCHEKHSAYSMLQMKALNQMDAAIMSAQNFSKCNADTRALQEAWQVAMRADERSQEAWAAMLGSAERLLGALEDENLLLRLVDLEDEELDDLDVVDGCSNTTQLVQQCYARAVSALDRGAWPLLQQVITFQALAGYQEQQLKHKRLGYVPLPSAWSTMKSQLAAVANPISTLGQQLAAQALAALGPQRCPVPTGCRGLLQLGSDVPHGPFLKKCGTTHVLHTSRAEALVMMLNLRPEPLRSLSLLEDLGV</sequence>
<evidence type="ECO:0000313" key="2">
    <source>
        <dbReference type="EMBL" id="OLQ02116.1"/>
    </source>
</evidence>